<proteinExistence type="predicted"/>
<reference evidence="2 3" key="1">
    <citation type="submission" date="2014-04" db="EMBL/GenBank/DDBJ databases">
        <authorList>
            <consortium name="DOE Joint Genome Institute"/>
            <person name="Kuo A."/>
            <person name="Girlanda M."/>
            <person name="Perotto S."/>
            <person name="Kohler A."/>
            <person name="Nagy L.G."/>
            <person name="Floudas D."/>
            <person name="Copeland A."/>
            <person name="Barry K.W."/>
            <person name="Cichocki N."/>
            <person name="Veneault-Fourrey C."/>
            <person name="LaButti K."/>
            <person name="Lindquist E.A."/>
            <person name="Lipzen A."/>
            <person name="Lundell T."/>
            <person name="Morin E."/>
            <person name="Murat C."/>
            <person name="Sun H."/>
            <person name="Tunlid A."/>
            <person name="Henrissat B."/>
            <person name="Grigoriev I.V."/>
            <person name="Hibbett D.S."/>
            <person name="Martin F."/>
            <person name="Nordberg H.P."/>
            <person name="Cantor M.N."/>
            <person name="Hua S.X."/>
        </authorList>
    </citation>
    <scope>NUCLEOTIDE SEQUENCE [LARGE SCALE GENOMIC DNA]</scope>
    <source>
        <strain evidence="2 3">MUT 4182</strain>
    </source>
</reference>
<dbReference type="AlphaFoldDB" id="A0A0C3PX63"/>
<dbReference type="HOGENOM" id="CLU_2887495_0_0_1"/>
<name>A0A0C3PX63_9AGAM</name>
<reference evidence="3" key="2">
    <citation type="submission" date="2015-01" db="EMBL/GenBank/DDBJ databases">
        <title>Evolutionary Origins and Diversification of the Mycorrhizal Mutualists.</title>
        <authorList>
            <consortium name="DOE Joint Genome Institute"/>
            <consortium name="Mycorrhizal Genomics Consortium"/>
            <person name="Kohler A."/>
            <person name="Kuo A."/>
            <person name="Nagy L.G."/>
            <person name="Floudas D."/>
            <person name="Copeland A."/>
            <person name="Barry K.W."/>
            <person name="Cichocki N."/>
            <person name="Veneault-Fourrey C."/>
            <person name="LaButti K."/>
            <person name="Lindquist E.A."/>
            <person name="Lipzen A."/>
            <person name="Lundell T."/>
            <person name="Morin E."/>
            <person name="Murat C."/>
            <person name="Riley R."/>
            <person name="Ohm R."/>
            <person name="Sun H."/>
            <person name="Tunlid A."/>
            <person name="Henrissat B."/>
            <person name="Grigoriev I.V."/>
            <person name="Hibbett D.S."/>
            <person name="Martin F."/>
        </authorList>
    </citation>
    <scope>NUCLEOTIDE SEQUENCE [LARGE SCALE GENOMIC DNA]</scope>
    <source>
        <strain evidence="3">MUT 4182</strain>
    </source>
</reference>
<organism evidence="2 3">
    <name type="scientific">Tulasnella calospora MUT 4182</name>
    <dbReference type="NCBI Taxonomy" id="1051891"/>
    <lineage>
        <taxon>Eukaryota</taxon>
        <taxon>Fungi</taxon>
        <taxon>Dikarya</taxon>
        <taxon>Basidiomycota</taxon>
        <taxon>Agaricomycotina</taxon>
        <taxon>Agaricomycetes</taxon>
        <taxon>Cantharellales</taxon>
        <taxon>Tulasnellaceae</taxon>
        <taxon>Tulasnella</taxon>
    </lineage>
</organism>
<evidence type="ECO:0000313" key="2">
    <source>
        <dbReference type="EMBL" id="KIO19660.1"/>
    </source>
</evidence>
<evidence type="ECO:0000313" key="3">
    <source>
        <dbReference type="Proteomes" id="UP000054248"/>
    </source>
</evidence>
<dbReference type="Proteomes" id="UP000054248">
    <property type="component" value="Unassembled WGS sequence"/>
</dbReference>
<accession>A0A0C3PX63</accession>
<keyword evidence="3" id="KW-1185">Reference proteome</keyword>
<feature type="compositionally biased region" description="Basic and acidic residues" evidence="1">
    <location>
        <begin position="1"/>
        <end position="11"/>
    </location>
</feature>
<dbReference type="EMBL" id="KN823210">
    <property type="protein sequence ID" value="KIO19660.1"/>
    <property type="molecule type" value="Genomic_DNA"/>
</dbReference>
<gene>
    <name evidence="2" type="ORF">M407DRAFT_246101</name>
</gene>
<feature type="region of interest" description="Disordered" evidence="1">
    <location>
        <begin position="1"/>
        <end position="27"/>
    </location>
</feature>
<sequence length="63" mass="7298">MKHESSSERRASCTWATPARKPREKHLSVTSNRKYNNLLRLHFRSSLSRSGSLVQLPFQEATK</sequence>
<protein>
    <submittedName>
        <fullName evidence="2">Uncharacterized protein</fullName>
    </submittedName>
</protein>
<evidence type="ECO:0000256" key="1">
    <source>
        <dbReference type="SAM" id="MobiDB-lite"/>
    </source>
</evidence>